<keyword evidence="2 5" id="KW-0238">DNA-binding</keyword>
<organism evidence="5 6">
    <name type="scientific">Rhodococcus koreensis</name>
    <dbReference type="NCBI Taxonomy" id="99653"/>
    <lineage>
        <taxon>Bacteria</taxon>
        <taxon>Bacillati</taxon>
        <taxon>Actinomycetota</taxon>
        <taxon>Actinomycetes</taxon>
        <taxon>Mycobacteriales</taxon>
        <taxon>Nocardiaceae</taxon>
        <taxon>Rhodococcus</taxon>
    </lineage>
</organism>
<dbReference type="GO" id="GO:0003700">
    <property type="term" value="F:DNA-binding transcription factor activity"/>
    <property type="evidence" value="ECO:0007669"/>
    <property type="project" value="InterPro"/>
</dbReference>
<evidence type="ECO:0000313" key="5">
    <source>
        <dbReference type="EMBL" id="SED97329.1"/>
    </source>
</evidence>
<accession>A0A1H5F1S2</accession>
<evidence type="ECO:0000313" key="6">
    <source>
        <dbReference type="Proteomes" id="UP000183561"/>
    </source>
</evidence>
<evidence type="ECO:0000256" key="3">
    <source>
        <dbReference type="ARBA" id="ARBA00023163"/>
    </source>
</evidence>
<dbReference type="AlphaFoldDB" id="A0A1H5F1S2"/>
<dbReference type="Gene3D" id="1.20.120.530">
    <property type="entry name" value="GntR ligand-binding domain-like"/>
    <property type="match status" value="1"/>
</dbReference>
<dbReference type="InterPro" id="IPR011711">
    <property type="entry name" value="GntR_C"/>
</dbReference>
<dbReference type="InterPro" id="IPR000524">
    <property type="entry name" value="Tscrpt_reg_HTH_GntR"/>
</dbReference>
<dbReference type="InterPro" id="IPR008920">
    <property type="entry name" value="TF_FadR/GntR_C"/>
</dbReference>
<gene>
    <name evidence="5" type="ORF">SAMN04490239_9464</name>
</gene>
<dbReference type="OrthoDB" id="3864082at2"/>
<dbReference type="EMBL" id="FNSV01000008">
    <property type="protein sequence ID" value="SED97329.1"/>
    <property type="molecule type" value="Genomic_DNA"/>
</dbReference>
<dbReference type="Pfam" id="PF00392">
    <property type="entry name" value="GntR"/>
    <property type="match status" value="1"/>
</dbReference>
<dbReference type="Pfam" id="PF07729">
    <property type="entry name" value="FCD"/>
    <property type="match status" value="1"/>
</dbReference>
<sequence length="228" mass="25740">MEPTLPKQGRGQLSNAIAERIRSRILSGVYKPGQFLRHEELAAQAGVSNTPVREALLGLSKDGFVQHASRRGFVVLPLRRRDMEDLYELHAQISATLAQRATRAITPRKFEELSEIQARFEEALAAREYGELERLNDELHRHINRIADSPKLGWTLVTLLKYIPKRDYADIDGLAAMQAEQHRQILAAMHEGDAEGAYRAMYEHSSLAMGEILNELERLGVLQPQSAH</sequence>
<dbReference type="Gene3D" id="1.10.10.10">
    <property type="entry name" value="Winged helix-like DNA-binding domain superfamily/Winged helix DNA-binding domain"/>
    <property type="match status" value="1"/>
</dbReference>
<reference evidence="6" key="1">
    <citation type="submission" date="2016-10" db="EMBL/GenBank/DDBJ databases">
        <authorList>
            <person name="Varghese N."/>
            <person name="Submissions S."/>
        </authorList>
    </citation>
    <scope>NUCLEOTIDE SEQUENCE [LARGE SCALE GENOMIC DNA]</scope>
    <source>
        <strain evidence="6">DSM 44498</strain>
    </source>
</reference>
<dbReference type="SMART" id="SM00345">
    <property type="entry name" value="HTH_GNTR"/>
    <property type="match status" value="1"/>
</dbReference>
<keyword evidence="3" id="KW-0804">Transcription</keyword>
<dbReference type="InterPro" id="IPR036388">
    <property type="entry name" value="WH-like_DNA-bd_sf"/>
</dbReference>
<dbReference type="GO" id="GO:0003677">
    <property type="term" value="F:DNA binding"/>
    <property type="evidence" value="ECO:0007669"/>
    <property type="project" value="UniProtKB-KW"/>
</dbReference>
<protein>
    <submittedName>
        <fullName evidence="5">DNA-binding transcriptional regulator, GntR family</fullName>
    </submittedName>
</protein>
<dbReference type="PANTHER" id="PTHR43537:SF24">
    <property type="entry name" value="GLUCONATE OPERON TRANSCRIPTIONAL REPRESSOR"/>
    <property type="match status" value="1"/>
</dbReference>
<keyword evidence="6" id="KW-1185">Reference proteome</keyword>
<dbReference type="PANTHER" id="PTHR43537">
    <property type="entry name" value="TRANSCRIPTIONAL REGULATOR, GNTR FAMILY"/>
    <property type="match status" value="1"/>
</dbReference>
<evidence type="ECO:0000259" key="4">
    <source>
        <dbReference type="PROSITE" id="PS50949"/>
    </source>
</evidence>
<name>A0A1H5F1S2_9NOCA</name>
<feature type="domain" description="HTH gntR-type" evidence="4">
    <location>
        <begin position="11"/>
        <end position="78"/>
    </location>
</feature>
<keyword evidence="1" id="KW-0805">Transcription regulation</keyword>
<dbReference type="Proteomes" id="UP000183561">
    <property type="component" value="Unassembled WGS sequence"/>
</dbReference>
<proteinExistence type="predicted"/>
<dbReference type="CDD" id="cd07377">
    <property type="entry name" value="WHTH_GntR"/>
    <property type="match status" value="1"/>
</dbReference>
<dbReference type="SMART" id="SM00895">
    <property type="entry name" value="FCD"/>
    <property type="match status" value="1"/>
</dbReference>
<evidence type="ECO:0000256" key="2">
    <source>
        <dbReference type="ARBA" id="ARBA00023125"/>
    </source>
</evidence>
<dbReference type="SUPFAM" id="SSF48008">
    <property type="entry name" value="GntR ligand-binding domain-like"/>
    <property type="match status" value="1"/>
</dbReference>
<dbReference type="InterPro" id="IPR036390">
    <property type="entry name" value="WH_DNA-bd_sf"/>
</dbReference>
<dbReference type="SUPFAM" id="SSF46785">
    <property type="entry name" value="Winged helix' DNA-binding domain"/>
    <property type="match status" value="1"/>
</dbReference>
<dbReference type="PROSITE" id="PS50949">
    <property type="entry name" value="HTH_GNTR"/>
    <property type="match status" value="1"/>
</dbReference>
<evidence type="ECO:0000256" key="1">
    <source>
        <dbReference type="ARBA" id="ARBA00023015"/>
    </source>
</evidence>